<name>A0A072TVY1_MEDTR</name>
<dbReference type="EMBL" id="CM001223">
    <property type="protein sequence ID" value="KEH21664.1"/>
    <property type="molecule type" value="Genomic_DNA"/>
</dbReference>
<reference evidence="2" key="3">
    <citation type="submission" date="2015-04" db="UniProtKB">
        <authorList>
            <consortium name="EnsemblPlants"/>
        </authorList>
    </citation>
    <scope>IDENTIFICATION</scope>
    <source>
        <strain evidence="2">cv. Jemalong A17</strain>
    </source>
</reference>
<dbReference type="AlphaFoldDB" id="A0A072TVY1"/>
<reference evidence="1 3" key="2">
    <citation type="journal article" date="2014" name="BMC Genomics">
        <title>An improved genome release (version Mt4.0) for the model legume Medicago truncatula.</title>
        <authorList>
            <person name="Tang H."/>
            <person name="Krishnakumar V."/>
            <person name="Bidwell S."/>
            <person name="Rosen B."/>
            <person name="Chan A."/>
            <person name="Zhou S."/>
            <person name="Gentzbittel L."/>
            <person name="Childs K.L."/>
            <person name="Yandell M."/>
            <person name="Gundlach H."/>
            <person name="Mayer K.F."/>
            <person name="Schwartz D.C."/>
            <person name="Town C.D."/>
        </authorList>
    </citation>
    <scope>GENOME REANNOTATION</scope>
    <source>
        <strain evidence="1">A17</strain>
        <strain evidence="2 3">cv. Jemalong A17</strain>
    </source>
</reference>
<proteinExistence type="predicted"/>
<reference evidence="1 3" key="1">
    <citation type="journal article" date="2011" name="Nature">
        <title>The Medicago genome provides insight into the evolution of rhizobial symbioses.</title>
        <authorList>
            <person name="Young N.D."/>
            <person name="Debelle F."/>
            <person name="Oldroyd G.E."/>
            <person name="Geurts R."/>
            <person name="Cannon S.B."/>
            <person name="Udvardi M.K."/>
            <person name="Benedito V.A."/>
            <person name="Mayer K.F."/>
            <person name="Gouzy J."/>
            <person name="Schoof H."/>
            <person name="Van de Peer Y."/>
            <person name="Proost S."/>
            <person name="Cook D.R."/>
            <person name="Meyers B.C."/>
            <person name="Spannagl M."/>
            <person name="Cheung F."/>
            <person name="De Mita S."/>
            <person name="Krishnakumar V."/>
            <person name="Gundlach H."/>
            <person name="Zhou S."/>
            <person name="Mudge J."/>
            <person name="Bharti A.K."/>
            <person name="Murray J.D."/>
            <person name="Naoumkina M.A."/>
            <person name="Rosen B."/>
            <person name="Silverstein K.A."/>
            <person name="Tang H."/>
            <person name="Rombauts S."/>
            <person name="Zhao P.X."/>
            <person name="Zhou P."/>
            <person name="Barbe V."/>
            <person name="Bardou P."/>
            <person name="Bechner M."/>
            <person name="Bellec A."/>
            <person name="Berger A."/>
            <person name="Berges H."/>
            <person name="Bidwell S."/>
            <person name="Bisseling T."/>
            <person name="Choisne N."/>
            <person name="Couloux A."/>
            <person name="Denny R."/>
            <person name="Deshpande S."/>
            <person name="Dai X."/>
            <person name="Doyle J.J."/>
            <person name="Dudez A.M."/>
            <person name="Farmer A.D."/>
            <person name="Fouteau S."/>
            <person name="Franken C."/>
            <person name="Gibelin C."/>
            <person name="Gish J."/>
            <person name="Goldstein S."/>
            <person name="Gonzalez A.J."/>
            <person name="Green P.J."/>
            <person name="Hallab A."/>
            <person name="Hartog M."/>
            <person name="Hua A."/>
            <person name="Humphray S.J."/>
            <person name="Jeong D.H."/>
            <person name="Jing Y."/>
            <person name="Jocker A."/>
            <person name="Kenton S.M."/>
            <person name="Kim D.J."/>
            <person name="Klee K."/>
            <person name="Lai H."/>
            <person name="Lang C."/>
            <person name="Lin S."/>
            <person name="Macmil S.L."/>
            <person name="Magdelenat G."/>
            <person name="Matthews L."/>
            <person name="McCorrison J."/>
            <person name="Monaghan E.L."/>
            <person name="Mun J.H."/>
            <person name="Najar F.Z."/>
            <person name="Nicholson C."/>
            <person name="Noirot C."/>
            <person name="O'Bleness M."/>
            <person name="Paule C.R."/>
            <person name="Poulain J."/>
            <person name="Prion F."/>
            <person name="Qin B."/>
            <person name="Qu C."/>
            <person name="Retzel E.F."/>
            <person name="Riddle C."/>
            <person name="Sallet E."/>
            <person name="Samain S."/>
            <person name="Samson N."/>
            <person name="Sanders I."/>
            <person name="Saurat O."/>
            <person name="Scarpelli C."/>
            <person name="Schiex T."/>
            <person name="Segurens B."/>
            <person name="Severin A.J."/>
            <person name="Sherrier D.J."/>
            <person name="Shi R."/>
            <person name="Sims S."/>
            <person name="Singer S.R."/>
            <person name="Sinharoy S."/>
            <person name="Sterck L."/>
            <person name="Viollet A."/>
            <person name="Wang B.B."/>
            <person name="Wang K."/>
            <person name="Wang M."/>
            <person name="Wang X."/>
            <person name="Warfsmann J."/>
            <person name="Weissenbach J."/>
            <person name="White D.D."/>
            <person name="White J.D."/>
            <person name="Wiley G.B."/>
            <person name="Wincker P."/>
            <person name="Xing Y."/>
            <person name="Yang L."/>
            <person name="Yao Z."/>
            <person name="Ying F."/>
            <person name="Zhai J."/>
            <person name="Zhou L."/>
            <person name="Zuber A."/>
            <person name="Denarie J."/>
            <person name="Dixon R.A."/>
            <person name="May G.D."/>
            <person name="Schwartz D.C."/>
            <person name="Rogers J."/>
            <person name="Quetier F."/>
            <person name="Town C.D."/>
            <person name="Roe B.A."/>
        </authorList>
    </citation>
    <scope>NUCLEOTIDE SEQUENCE [LARGE SCALE GENOMIC DNA]</scope>
    <source>
        <strain evidence="1">A17</strain>
        <strain evidence="2 3">cv. Jemalong A17</strain>
    </source>
</reference>
<evidence type="ECO:0000313" key="2">
    <source>
        <dbReference type="EnsemblPlants" id="KEH21664"/>
    </source>
</evidence>
<evidence type="ECO:0000313" key="1">
    <source>
        <dbReference type="EMBL" id="KEH21664.1"/>
    </source>
</evidence>
<dbReference type="EnsemblPlants" id="KEH21664">
    <property type="protein sequence ID" value="KEH21664"/>
    <property type="gene ID" value="MTR_7g013920"/>
</dbReference>
<gene>
    <name evidence="1" type="ordered locus">MTR_7g013920</name>
</gene>
<keyword evidence="3" id="KW-1185">Reference proteome</keyword>
<accession>A0A072TVY1</accession>
<dbReference type="Proteomes" id="UP000002051">
    <property type="component" value="Unassembled WGS sequence"/>
</dbReference>
<sequence length="124" mass="13975">MVSRPSYDRLFVSKFFLTRCLGGGFRLEHDNNGVQVCLELISNFSYCSKILSKETISSSHYAKSKETPSSFGLNWMIGFGELEGQTMLPAKGGNFWRVKESEDLSFGTRFSTKKEGCDCEFGRV</sequence>
<organism evidence="1 3">
    <name type="scientific">Medicago truncatula</name>
    <name type="common">Barrel medic</name>
    <name type="synonym">Medicago tribuloides</name>
    <dbReference type="NCBI Taxonomy" id="3880"/>
    <lineage>
        <taxon>Eukaryota</taxon>
        <taxon>Viridiplantae</taxon>
        <taxon>Streptophyta</taxon>
        <taxon>Embryophyta</taxon>
        <taxon>Tracheophyta</taxon>
        <taxon>Spermatophyta</taxon>
        <taxon>Magnoliopsida</taxon>
        <taxon>eudicotyledons</taxon>
        <taxon>Gunneridae</taxon>
        <taxon>Pentapetalae</taxon>
        <taxon>rosids</taxon>
        <taxon>fabids</taxon>
        <taxon>Fabales</taxon>
        <taxon>Fabaceae</taxon>
        <taxon>Papilionoideae</taxon>
        <taxon>50 kb inversion clade</taxon>
        <taxon>NPAAA clade</taxon>
        <taxon>Hologalegina</taxon>
        <taxon>IRL clade</taxon>
        <taxon>Trifolieae</taxon>
        <taxon>Medicago</taxon>
    </lineage>
</organism>
<protein>
    <submittedName>
        <fullName evidence="1 2">Uncharacterized protein</fullName>
    </submittedName>
</protein>
<dbReference type="HOGENOM" id="CLU_2007328_0_0_1"/>
<evidence type="ECO:0000313" key="3">
    <source>
        <dbReference type="Proteomes" id="UP000002051"/>
    </source>
</evidence>